<keyword evidence="1" id="KW-0378">Hydrolase</keyword>
<gene>
    <name evidence="2" type="ORF">F383_27768</name>
</gene>
<accession>A0A0B0P4N0</accession>
<dbReference type="EMBL" id="KN419338">
    <property type="protein sequence ID" value="KHG21698.1"/>
    <property type="molecule type" value="Genomic_DNA"/>
</dbReference>
<dbReference type="AlphaFoldDB" id="A0A0B0P4N0"/>
<evidence type="ECO:0000313" key="2">
    <source>
        <dbReference type="EMBL" id="KHG21698.1"/>
    </source>
</evidence>
<dbReference type="PANTHER" id="PTHR11005">
    <property type="entry name" value="LYSOSOMAL ACID LIPASE-RELATED"/>
    <property type="match status" value="1"/>
</dbReference>
<evidence type="ECO:0008006" key="4">
    <source>
        <dbReference type="Google" id="ProtNLM"/>
    </source>
</evidence>
<name>A0A0B0P4N0_GOSAR</name>
<sequence>MCTLHFPVQMQSDIRTALHVAFSSIGSLSPFRRSTLTLPPRCLRPAASLGLLSRPFSTSASLPDKPSICTADELHYVSLPNSHWRLALWRYHPPPQATPRNHPLLLLSGVGTNAIGYDLSPESSFARYMSGQGFDTWILEVRGAGLSVQGSNFKQIKESANAVSEQMEAVAKGVTNGMSPVQQPNNVSDTLSDSEISHFGQDSIGIATAWDESKLVSKLTEILMQGQRSVSPQFIDMQERLSSTIEDFQKQLDLIVKYDWDFDHYLEEDVPAAMEYIRAHTKPKDGKLLAVGHSMGGILLYAKLARCGKIPSFAVCHMLMIFTLQY</sequence>
<proteinExistence type="predicted"/>
<reference evidence="3" key="1">
    <citation type="submission" date="2014-09" db="EMBL/GenBank/DDBJ databases">
        <authorList>
            <person name="Mudge J."/>
            <person name="Ramaraj T."/>
            <person name="Lindquist I.E."/>
            <person name="Bharti A.K."/>
            <person name="Sundararajan A."/>
            <person name="Cameron C.T."/>
            <person name="Woodward J.E."/>
            <person name="May G.D."/>
            <person name="Brubaker C."/>
            <person name="Broadhvest J."/>
            <person name="Wilkins T.A."/>
        </authorList>
    </citation>
    <scope>NUCLEOTIDE SEQUENCE</scope>
    <source>
        <strain evidence="3">cv. AKA8401</strain>
    </source>
</reference>
<dbReference type="Gene3D" id="3.40.50.1820">
    <property type="entry name" value="alpha/beta hydrolase"/>
    <property type="match status" value="2"/>
</dbReference>
<dbReference type="GO" id="GO:0006508">
    <property type="term" value="P:proteolysis"/>
    <property type="evidence" value="ECO:0007669"/>
    <property type="project" value="InterPro"/>
</dbReference>
<keyword evidence="3" id="KW-1185">Reference proteome</keyword>
<dbReference type="FunFam" id="3.40.50.1820:FF:000119">
    <property type="entry name" value="Alpha/beta hydrolase family protein"/>
    <property type="match status" value="1"/>
</dbReference>
<organism evidence="2 3">
    <name type="scientific">Gossypium arboreum</name>
    <name type="common">Tree cotton</name>
    <name type="synonym">Gossypium nanking</name>
    <dbReference type="NCBI Taxonomy" id="29729"/>
    <lineage>
        <taxon>Eukaryota</taxon>
        <taxon>Viridiplantae</taxon>
        <taxon>Streptophyta</taxon>
        <taxon>Embryophyta</taxon>
        <taxon>Tracheophyta</taxon>
        <taxon>Spermatophyta</taxon>
        <taxon>Magnoliopsida</taxon>
        <taxon>eudicotyledons</taxon>
        <taxon>Gunneridae</taxon>
        <taxon>Pentapetalae</taxon>
        <taxon>rosids</taxon>
        <taxon>malvids</taxon>
        <taxon>Malvales</taxon>
        <taxon>Malvaceae</taxon>
        <taxon>Malvoideae</taxon>
        <taxon>Gossypium</taxon>
    </lineage>
</organism>
<dbReference type="InterPro" id="IPR002471">
    <property type="entry name" value="Pept_S9_AS"/>
</dbReference>
<dbReference type="SUPFAM" id="SSF53474">
    <property type="entry name" value="alpha/beta-Hydrolases"/>
    <property type="match status" value="1"/>
</dbReference>
<dbReference type="PROSITE" id="PS00708">
    <property type="entry name" value="PRO_ENDOPEP_SER"/>
    <property type="match status" value="1"/>
</dbReference>
<evidence type="ECO:0000256" key="1">
    <source>
        <dbReference type="ARBA" id="ARBA00022801"/>
    </source>
</evidence>
<dbReference type="InterPro" id="IPR029058">
    <property type="entry name" value="AB_hydrolase_fold"/>
</dbReference>
<evidence type="ECO:0000313" key="3">
    <source>
        <dbReference type="Proteomes" id="UP000032142"/>
    </source>
</evidence>
<dbReference type="Proteomes" id="UP000032142">
    <property type="component" value="Unassembled WGS sequence"/>
</dbReference>
<dbReference type="GO" id="GO:0004252">
    <property type="term" value="F:serine-type endopeptidase activity"/>
    <property type="evidence" value="ECO:0007669"/>
    <property type="project" value="InterPro"/>
</dbReference>
<protein>
    <recommendedName>
        <fullName evidence="4">AB hydrolase-1 domain-containing protein</fullName>
    </recommendedName>
</protein>